<accession>A0A0N8KLB2</accession>
<keyword evidence="2" id="KW-0808">Transferase</keyword>
<dbReference type="EMBL" id="LJZQ01000002">
    <property type="protein sequence ID" value="KPQ30450.1"/>
    <property type="molecule type" value="Genomic_DNA"/>
</dbReference>
<evidence type="ECO:0000313" key="2">
    <source>
        <dbReference type="EMBL" id="KPQ30450.1"/>
    </source>
</evidence>
<gene>
    <name evidence="2" type="ORF">HLUCCX14_02515</name>
</gene>
<comment type="caution">
    <text evidence="2">The sequence shown here is derived from an EMBL/GenBank/DDBJ whole genome shotgun (WGS) entry which is preliminary data.</text>
</comment>
<dbReference type="InterPro" id="IPR016181">
    <property type="entry name" value="Acyl_CoA_acyltransferase"/>
</dbReference>
<evidence type="ECO:0000313" key="3">
    <source>
        <dbReference type="Proteomes" id="UP000050416"/>
    </source>
</evidence>
<dbReference type="OrthoDB" id="9808976at2"/>
<dbReference type="SUPFAM" id="SSF55729">
    <property type="entry name" value="Acyl-CoA N-acyltransferases (Nat)"/>
    <property type="match status" value="1"/>
</dbReference>
<sequence>MTYTVRQLEQADLYAMQSEWDDLLGRSTADPLFMSWAWQASWWEVWSGELGLELFLLAVYDENERLVGLAPMYAKSFRTPIGWQVNRLHMVGNAWKLGPTVRTEYVSFIVDTAHTIAVLEALAQHLAGSTWDELIIADADEQGMKAWEPALSKSLDISRLVRSESLGIVVATAGIFSDWVAALGKNTRLKLFNRRTLFEDTFDGAFARWEDGESFLKTLNEFHVTRWGKPCFDDYAVDFHLKLLDRLSFSQQAELSVLSAKGKAISVLYDIRAGNRVYNLQAGFCERFHPKISLGTLHLGYAIERSFSDPRAASYDLLAGSGKNTFYKSHFKGEQVSFTTIEYVRSPVLKLAYRARGCLPSRMVSSVNRFFRL</sequence>
<dbReference type="InterPro" id="IPR038740">
    <property type="entry name" value="BioF2-like_GNAT_dom"/>
</dbReference>
<dbReference type="Pfam" id="PF13480">
    <property type="entry name" value="Acetyltransf_6"/>
    <property type="match status" value="1"/>
</dbReference>
<dbReference type="STRING" id="1305731.GCA_000934705_01369"/>
<name>A0A0N8KLB2_9GAMM</name>
<organism evidence="2 3">
    <name type="scientific">Marinobacter excellens HL-55</name>
    <dbReference type="NCBI Taxonomy" id="1305731"/>
    <lineage>
        <taxon>Bacteria</taxon>
        <taxon>Pseudomonadati</taxon>
        <taxon>Pseudomonadota</taxon>
        <taxon>Gammaproteobacteria</taxon>
        <taxon>Pseudomonadales</taxon>
        <taxon>Marinobacteraceae</taxon>
        <taxon>Marinobacter</taxon>
    </lineage>
</organism>
<protein>
    <submittedName>
        <fullName evidence="2">Acetyltransferase (GNAT) domain</fullName>
    </submittedName>
</protein>
<proteinExistence type="predicted"/>
<evidence type="ECO:0000259" key="1">
    <source>
        <dbReference type="Pfam" id="PF13480"/>
    </source>
</evidence>
<dbReference type="GO" id="GO:0016740">
    <property type="term" value="F:transferase activity"/>
    <property type="evidence" value="ECO:0007669"/>
    <property type="project" value="UniProtKB-KW"/>
</dbReference>
<feature type="domain" description="BioF2-like acetyltransferase" evidence="1">
    <location>
        <begin position="208"/>
        <end position="328"/>
    </location>
</feature>
<dbReference type="Proteomes" id="UP000050416">
    <property type="component" value="Unassembled WGS sequence"/>
</dbReference>
<dbReference type="PATRIC" id="fig|1305731.5.peg.3291"/>
<reference evidence="2 3" key="1">
    <citation type="submission" date="2015-09" db="EMBL/GenBank/DDBJ databases">
        <title>Identification and resolution of microdiversity through metagenomic sequencing of parallel consortia.</title>
        <authorList>
            <person name="Nelson W.C."/>
            <person name="Romine M.F."/>
            <person name="Lindemann S.R."/>
        </authorList>
    </citation>
    <scope>NUCLEOTIDE SEQUENCE [LARGE SCALE GENOMIC DNA]</scope>
    <source>
        <strain evidence="2">HL-55</strain>
    </source>
</reference>
<dbReference type="AlphaFoldDB" id="A0A0N8KLB2"/>